<reference evidence="9" key="1">
    <citation type="submission" date="2021-12" db="EMBL/GenBank/DDBJ databases">
        <title>Curvularia clavata genome.</title>
        <authorList>
            <person name="Cao Y."/>
        </authorList>
    </citation>
    <scope>NUCLEOTIDE SEQUENCE</scope>
    <source>
        <strain evidence="9">Yc1106</strain>
    </source>
</reference>
<keyword evidence="2 7" id="KW-0812">Transmembrane</keyword>
<dbReference type="SUPFAM" id="SSF103473">
    <property type="entry name" value="MFS general substrate transporter"/>
    <property type="match status" value="1"/>
</dbReference>
<feature type="compositionally biased region" description="Basic and acidic residues" evidence="6">
    <location>
        <begin position="1"/>
        <end position="10"/>
    </location>
</feature>
<dbReference type="InterPro" id="IPR011701">
    <property type="entry name" value="MFS"/>
</dbReference>
<feature type="transmembrane region" description="Helical" evidence="7">
    <location>
        <begin position="521"/>
        <end position="543"/>
    </location>
</feature>
<dbReference type="PANTHER" id="PTHR23502">
    <property type="entry name" value="MAJOR FACILITATOR SUPERFAMILY"/>
    <property type="match status" value="1"/>
</dbReference>
<keyword evidence="4 7" id="KW-0472">Membrane</keyword>
<dbReference type="PANTHER" id="PTHR23502:SF12">
    <property type="entry name" value="MULTIDRUG TRANSPORTER, PUTATIVE (AFU_ORTHOLOGUE AFUA_1G06440)-RELATED"/>
    <property type="match status" value="1"/>
</dbReference>
<name>A0A9Q9DTK5_CURCL</name>
<keyword evidence="5" id="KW-0175">Coiled coil</keyword>
<dbReference type="VEuPathDB" id="FungiDB:yc1106_06121"/>
<evidence type="ECO:0000256" key="4">
    <source>
        <dbReference type="ARBA" id="ARBA00023136"/>
    </source>
</evidence>
<dbReference type="EMBL" id="CP089277">
    <property type="protein sequence ID" value="USP78847.1"/>
    <property type="molecule type" value="Genomic_DNA"/>
</dbReference>
<dbReference type="AlphaFoldDB" id="A0A9Q9DTK5"/>
<evidence type="ECO:0000256" key="5">
    <source>
        <dbReference type="SAM" id="Coils"/>
    </source>
</evidence>
<evidence type="ECO:0000313" key="9">
    <source>
        <dbReference type="EMBL" id="USP78847.1"/>
    </source>
</evidence>
<dbReference type="InterPro" id="IPR036259">
    <property type="entry name" value="MFS_trans_sf"/>
</dbReference>
<dbReference type="GO" id="GO:0042908">
    <property type="term" value="P:xenobiotic transport"/>
    <property type="evidence" value="ECO:0007669"/>
    <property type="project" value="UniProtKB-ARBA"/>
</dbReference>
<accession>A0A9Q9DTK5</accession>
<feature type="coiled-coil region" evidence="5">
    <location>
        <begin position="547"/>
        <end position="581"/>
    </location>
</feature>
<dbReference type="OrthoDB" id="3365399at2759"/>
<evidence type="ECO:0000313" key="10">
    <source>
        <dbReference type="Proteomes" id="UP001056012"/>
    </source>
</evidence>
<feature type="transmembrane region" description="Helical" evidence="7">
    <location>
        <begin position="211"/>
        <end position="230"/>
    </location>
</feature>
<protein>
    <recommendedName>
        <fullName evidence="8">Major facilitator superfamily (MFS) profile domain-containing protein</fullName>
    </recommendedName>
</protein>
<dbReference type="PROSITE" id="PS50850">
    <property type="entry name" value="MFS"/>
    <property type="match status" value="1"/>
</dbReference>
<feature type="compositionally biased region" description="Low complexity" evidence="6">
    <location>
        <begin position="44"/>
        <end position="56"/>
    </location>
</feature>
<dbReference type="Pfam" id="PF07690">
    <property type="entry name" value="MFS_1"/>
    <property type="match status" value="1"/>
</dbReference>
<dbReference type="Gene3D" id="1.20.1250.20">
    <property type="entry name" value="MFS general substrate transporter like domains"/>
    <property type="match status" value="1"/>
</dbReference>
<dbReference type="PROSITE" id="PS00216">
    <property type="entry name" value="SUGAR_TRANSPORT_1"/>
    <property type="match status" value="1"/>
</dbReference>
<proteinExistence type="predicted"/>
<dbReference type="CDD" id="cd17323">
    <property type="entry name" value="MFS_Tpo1_MDR_like"/>
    <property type="match status" value="1"/>
</dbReference>
<dbReference type="GO" id="GO:0022857">
    <property type="term" value="F:transmembrane transporter activity"/>
    <property type="evidence" value="ECO:0007669"/>
    <property type="project" value="InterPro"/>
</dbReference>
<feature type="transmembrane region" description="Helical" evidence="7">
    <location>
        <begin position="156"/>
        <end position="174"/>
    </location>
</feature>
<dbReference type="InterPro" id="IPR005829">
    <property type="entry name" value="Sugar_transporter_CS"/>
</dbReference>
<sequence>MSNRDFDKDISVANTSSIPENGTLPSSQSHTSDKPHVEEEDASESSLSTRSASIASVADDRQSIHHTLSRNTGHSWPGDKNDVIAAVTTNATQDPRFEVDFDDDGENPQDWSMAKKALVVFFTSYSTLVVVMYSTSYTSGIPGMMETFGIHSKTPVILGITTYLLGLAVGSLLLAPLSEMYGRRPVYMISVAVFGILVIPCALSNNLPQILVLRFFGAIAGAAMISNAPGTVSDIASEEYRALAFSIWSLGPMNGPVIGPLVGGFVFQALGWRWTNWIVAIGAAASWFMLFLVKETYAPAILRAKSAKKRKETSDPRYHSRYDDKKSFWPLLKENLYRPFSMAFNEPICIFWDVYIALVYGVLYLCFVSYPIVFGELRGWSPGLVGLGYMGIGIGGIIVIASEPLIRRMINNHKKDPATGKPYPEAMVSVVVIAAVCCPVGEMIFAWTCTPNVHWIFPILAGVPFGAGNCGVFIYASNYLVHSYGIYAASALAGNAVLRSAMGGALPLAGPQMYKTLGPHWSATMLSLIEFAMIPIPVIFYLYGHKIREKSTLIRQMREDREKLENKKKRAAERAERLRLEEEGADIEKKMDSVPNNRKLGAFFCTIIRDMASGVGLIPPGWSLGNSDLAGMKWLTTTILAAYSLMHDAQPVHEWVERAPRSTFMLLEQTHIMAESRADMLAVPRPYLLDICRRMIDVNAEEASGRINSYDATLSGKL</sequence>
<evidence type="ECO:0000256" key="1">
    <source>
        <dbReference type="ARBA" id="ARBA00004141"/>
    </source>
</evidence>
<evidence type="ECO:0000259" key="8">
    <source>
        <dbReference type="PROSITE" id="PS50850"/>
    </source>
</evidence>
<evidence type="ECO:0000256" key="6">
    <source>
        <dbReference type="SAM" id="MobiDB-lite"/>
    </source>
</evidence>
<feature type="transmembrane region" description="Helical" evidence="7">
    <location>
        <begin position="426"/>
        <end position="447"/>
    </location>
</feature>
<feature type="transmembrane region" description="Helical" evidence="7">
    <location>
        <begin position="348"/>
        <end position="372"/>
    </location>
</feature>
<gene>
    <name evidence="9" type="ORF">yc1106_06121</name>
</gene>
<keyword evidence="10" id="KW-1185">Reference proteome</keyword>
<keyword evidence="3 7" id="KW-1133">Transmembrane helix</keyword>
<feature type="transmembrane region" description="Helical" evidence="7">
    <location>
        <begin position="384"/>
        <end position="406"/>
    </location>
</feature>
<evidence type="ECO:0000256" key="2">
    <source>
        <dbReference type="ARBA" id="ARBA00022692"/>
    </source>
</evidence>
<feature type="compositionally biased region" description="Polar residues" evidence="6">
    <location>
        <begin position="12"/>
        <end position="30"/>
    </location>
</feature>
<feature type="region of interest" description="Disordered" evidence="6">
    <location>
        <begin position="1"/>
        <end position="61"/>
    </location>
</feature>
<evidence type="ECO:0000256" key="7">
    <source>
        <dbReference type="SAM" id="Phobius"/>
    </source>
</evidence>
<feature type="transmembrane region" description="Helical" evidence="7">
    <location>
        <begin position="242"/>
        <end position="262"/>
    </location>
</feature>
<feature type="domain" description="Major facilitator superfamily (MFS) profile" evidence="8">
    <location>
        <begin position="112"/>
        <end position="547"/>
    </location>
</feature>
<feature type="transmembrane region" description="Helical" evidence="7">
    <location>
        <begin position="274"/>
        <end position="293"/>
    </location>
</feature>
<evidence type="ECO:0000256" key="3">
    <source>
        <dbReference type="ARBA" id="ARBA00022989"/>
    </source>
</evidence>
<feature type="transmembrane region" description="Helical" evidence="7">
    <location>
        <begin position="453"/>
        <end position="475"/>
    </location>
</feature>
<feature type="transmembrane region" description="Helical" evidence="7">
    <location>
        <begin position="117"/>
        <end position="136"/>
    </location>
</feature>
<dbReference type="InterPro" id="IPR020846">
    <property type="entry name" value="MFS_dom"/>
</dbReference>
<feature type="transmembrane region" description="Helical" evidence="7">
    <location>
        <begin position="186"/>
        <end position="205"/>
    </location>
</feature>
<dbReference type="Proteomes" id="UP001056012">
    <property type="component" value="Chromosome 4"/>
</dbReference>
<feature type="transmembrane region" description="Helical" evidence="7">
    <location>
        <begin position="487"/>
        <end position="509"/>
    </location>
</feature>
<comment type="subcellular location">
    <subcellularLocation>
        <location evidence="1">Membrane</location>
        <topology evidence="1">Multi-pass membrane protein</topology>
    </subcellularLocation>
</comment>
<dbReference type="GO" id="GO:0005886">
    <property type="term" value="C:plasma membrane"/>
    <property type="evidence" value="ECO:0007669"/>
    <property type="project" value="TreeGrafter"/>
</dbReference>
<organism evidence="9 10">
    <name type="scientific">Curvularia clavata</name>
    <dbReference type="NCBI Taxonomy" id="95742"/>
    <lineage>
        <taxon>Eukaryota</taxon>
        <taxon>Fungi</taxon>
        <taxon>Dikarya</taxon>
        <taxon>Ascomycota</taxon>
        <taxon>Pezizomycotina</taxon>
        <taxon>Dothideomycetes</taxon>
        <taxon>Pleosporomycetidae</taxon>
        <taxon>Pleosporales</taxon>
        <taxon>Pleosporineae</taxon>
        <taxon>Pleosporaceae</taxon>
        <taxon>Curvularia</taxon>
    </lineage>
</organism>
<dbReference type="GO" id="GO:0140115">
    <property type="term" value="P:export across plasma membrane"/>
    <property type="evidence" value="ECO:0007669"/>
    <property type="project" value="UniProtKB-ARBA"/>
</dbReference>
<dbReference type="FunFam" id="1.20.1250.20:FF:000011">
    <property type="entry name" value="MFS multidrug transporter, putative"/>
    <property type="match status" value="1"/>
</dbReference>